<dbReference type="Proteomes" id="UP000262172">
    <property type="component" value="Unassembled WGS sequence"/>
</dbReference>
<feature type="transmembrane region" description="Helical" evidence="2">
    <location>
        <begin position="66"/>
        <end position="95"/>
    </location>
</feature>
<evidence type="ECO:0000256" key="1">
    <source>
        <dbReference type="SAM" id="MobiDB-lite"/>
    </source>
</evidence>
<feature type="transmembrane region" description="Helical" evidence="2">
    <location>
        <begin position="311"/>
        <end position="328"/>
    </location>
</feature>
<dbReference type="GO" id="GO:0008237">
    <property type="term" value="F:metallopeptidase activity"/>
    <property type="evidence" value="ECO:0007669"/>
    <property type="project" value="UniProtKB-KW"/>
</dbReference>
<keyword evidence="2" id="KW-0812">Transmembrane</keyword>
<organism evidence="4 5">
    <name type="scientific">Microbacterium bovistercoris</name>
    <dbReference type="NCBI Taxonomy" id="2293570"/>
    <lineage>
        <taxon>Bacteria</taxon>
        <taxon>Bacillati</taxon>
        <taxon>Actinomycetota</taxon>
        <taxon>Actinomycetes</taxon>
        <taxon>Micrococcales</taxon>
        <taxon>Microbacteriaceae</taxon>
        <taxon>Microbacterium</taxon>
    </lineage>
</organism>
<keyword evidence="5" id="KW-1185">Reference proteome</keyword>
<dbReference type="GO" id="GO:0080120">
    <property type="term" value="P:CAAX-box protein maturation"/>
    <property type="evidence" value="ECO:0007669"/>
    <property type="project" value="UniProtKB-ARBA"/>
</dbReference>
<protein>
    <submittedName>
        <fullName evidence="4">CPBP family intramembrane metalloprotease</fullName>
    </submittedName>
</protein>
<dbReference type="AlphaFoldDB" id="A0A371NUD3"/>
<keyword evidence="2" id="KW-1133">Transmembrane helix</keyword>
<proteinExistence type="predicted"/>
<dbReference type="InterPro" id="IPR003675">
    <property type="entry name" value="Rce1/LyrA-like_dom"/>
</dbReference>
<dbReference type="Pfam" id="PF02517">
    <property type="entry name" value="Rce1-like"/>
    <property type="match status" value="1"/>
</dbReference>
<feature type="domain" description="CAAX prenyl protease 2/Lysostaphin resistance protein A-like" evidence="3">
    <location>
        <begin position="198"/>
        <end position="288"/>
    </location>
</feature>
<keyword evidence="4" id="KW-0482">Metalloprotease</keyword>
<feature type="transmembrane region" description="Helical" evidence="2">
    <location>
        <begin position="115"/>
        <end position="135"/>
    </location>
</feature>
<evidence type="ECO:0000256" key="2">
    <source>
        <dbReference type="SAM" id="Phobius"/>
    </source>
</evidence>
<evidence type="ECO:0000313" key="5">
    <source>
        <dbReference type="Proteomes" id="UP000262172"/>
    </source>
</evidence>
<name>A0A371NUD3_9MICO</name>
<gene>
    <name evidence="4" type="ORF">DY023_08550</name>
</gene>
<reference evidence="4 5" key="1">
    <citation type="submission" date="2018-08" db="EMBL/GenBank/DDBJ databases">
        <title>Isolation, diversity and antifungal activity of Actinobacteria from cow dung.</title>
        <authorList>
            <person name="Ling L."/>
        </authorList>
    </citation>
    <scope>NUCLEOTIDE SEQUENCE [LARGE SCALE GENOMIC DNA]</scope>
    <source>
        <strain evidence="4 5">NEAU-LLE</strain>
    </source>
</reference>
<feature type="compositionally biased region" description="Pro residues" evidence="1">
    <location>
        <begin position="1"/>
        <end position="26"/>
    </location>
</feature>
<feature type="transmembrane region" description="Helical" evidence="2">
    <location>
        <begin position="156"/>
        <end position="180"/>
    </location>
</feature>
<feature type="transmembrane region" description="Helical" evidence="2">
    <location>
        <begin position="278"/>
        <end position="299"/>
    </location>
</feature>
<dbReference type="RefSeq" id="WP_116241903.1">
    <property type="nucleotide sequence ID" value="NZ_QUAB01000039.1"/>
</dbReference>
<dbReference type="GO" id="GO:0004175">
    <property type="term" value="F:endopeptidase activity"/>
    <property type="evidence" value="ECO:0007669"/>
    <property type="project" value="UniProtKB-ARBA"/>
</dbReference>
<sequence>MLPTDEPVPGPADPMPFPPPPPPAPRMPDGAPTPAWAPVAPEVAVDVEYHRLDLARGRRPRWWRPLLVALLGLALYIGMVVVLVVPFAVAAAFVPEVMQAFSRLVDSGGMDMTDPVTFVVSMVSIILLLPALLIASRVVAGRGLGLLSSVTGRLRWGWMLRCLGLAAAVFALQTGISMVISVARGEDLIVTGTAPQPWPMLLLVILLVPLQSATEEYVFRGFLMQAIGSWLKHPAFAIVLPLPLFVFGHLYDVWGLLSVAAFALAAGWLTWRTGGLEAGIALHVVNNVSIFVLASFGLADANSSGGGPLDLVISVLVLAASVGTIEWMQRRTPIARTRTLRWPAPAVPAQG</sequence>
<feature type="transmembrane region" description="Helical" evidence="2">
    <location>
        <begin position="253"/>
        <end position="271"/>
    </location>
</feature>
<feature type="transmembrane region" description="Helical" evidence="2">
    <location>
        <begin position="230"/>
        <end position="247"/>
    </location>
</feature>
<evidence type="ECO:0000313" key="4">
    <source>
        <dbReference type="EMBL" id="REJ05971.1"/>
    </source>
</evidence>
<dbReference type="OrthoDB" id="2680086at2"/>
<keyword evidence="4" id="KW-0645">Protease</keyword>
<comment type="caution">
    <text evidence="4">The sequence shown here is derived from an EMBL/GenBank/DDBJ whole genome shotgun (WGS) entry which is preliminary data.</text>
</comment>
<evidence type="ECO:0000259" key="3">
    <source>
        <dbReference type="Pfam" id="PF02517"/>
    </source>
</evidence>
<feature type="region of interest" description="Disordered" evidence="1">
    <location>
        <begin position="1"/>
        <end position="32"/>
    </location>
</feature>
<accession>A0A371NUD3</accession>
<dbReference type="EMBL" id="QUAB01000039">
    <property type="protein sequence ID" value="REJ05971.1"/>
    <property type="molecule type" value="Genomic_DNA"/>
</dbReference>
<keyword evidence="2" id="KW-0472">Membrane</keyword>
<feature type="transmembrane region" description="Helical" evidence="2">
    <location>
        <begin position="200"/>
        <end position="218"/>
    </location>
</feature>
<keyword evidence="4" id="KW-0378">Hydrolase</keyword>
<dbReference type="GO" id="GO:0006508">
    <property type="term" value="P:proteolysis"/>
    <property type="evidence" value="ECO:0007669"/>
    <property type="project" value="UniProtKB-KW"/>
</dbReference>